<dbReference type="EMBL" id="AKCV02000007">
    <property type="protein sequence ID" value="TMS59442.1"/>
    <property type="molecule type" value="Genomic_DNA"/>
</dbReference>
<keyword evidence="2" id="KW-1185">Reference proteome</keyword>
<comment type="caution">
    <text evidence="1">The sequence shown here is derived from an EMBL/GenBank/DDBJ whole genome shotgun (WGS) entry which is preliminary data.</text>
</comment>
<proteinExistence type="predicted"/>
<evidence type="ECO:0000313" key="2">
    <source>
        <dbReference type="Proteomes" id="UP000004277"/>
    </source>
</evidence>
<protein>
    <submittedName>
        <fullName evidence="1">Periplasmic heavy metal sensor</fullName>
    </submittedName>
</protein>
<name>A0ACD3STA3_9BURK</name>
<evidence type="ECO:0000313" key="1">
    <source>
        <dbReference type="EMBL" id="TMS59442.1"/>
    </source>
</evidence>
<organism evidence="1 2">
    <name type="scientific">Imbroritus primus</name>
    <dbReference type="NCBI Taxonomy" id="3058603"/>
    <lineage>
        <taxon>Bacteria</taxon>
        <taxon>Pseudomonadati</taxon>
        <taxon>Pseudomonadota</taxon>
        <taxon>Betaproteobacteria</taxon>
        <taxon>Burkholderiales</taxon>
        <taxon>Burkholderiaceae</taxon>
        <taxon>Imbroritus</taxon>
    </lineage>
</organism>
<reference evidence="1" key="1">
    <citation type="submission" date="2019-05" db="EMBL/GenBank/DDBJ databases">
        <title>Revised genome assembly of Burkholderiaceae (previously Ralstonia) sp. PBA.</title>
        <authorList>
            <person name="Gan H.M."/>
        </authorList>
    </citation>
    <scope>NUCLEOTIDE SEQUENCE</scope>
    <source>
        <strain evidence="1">PBA</strain>
    </source>
</reference>
<sequence>MAQSSVSSSTSTIRTAFPLDSVPVTLSSPIRPGVPTGRRAFSHSLRDLYAPFTPLYAGIADTSIHGSASHSLPRRPDPTRKKELDMITTKRYLTVLMTSAALLGAGAVSAQSTPPQGQPPAAGERAMHKHDGGERGKHHFGHRGHHRGDGMMMRGLNLSDAQKDQIFKIRHAQMPAVRDQMKIVRANRAELRKLSLATTFDAAKARQLAGAEAQARASLSVMRAETQQKIFALLTPEQRQQVLKRQQERAERGERGMRQPA</sequence>
<dbReference type="Proteomes" id="UP000004277">
    <property type="component" value="Unassembled WGS sequence"/>
</dbReference>
<gene>
    <name evidence="1" type="ORF">MW7_002230</name>
</gene>
<accession>A0ACD3STA3</accession>